<dbReference type="Pfam" id="PF02771">
    <property type="entry name" value="Acyl-CoA_dh_N"/>
    <property type="match status" value="1"/>
</dbReference>
<dbReference type="Pfam" id="PF00441">
    <property type="entry name" value="Acyl-CoA_dh_1"/>
    <property type="match status" value="1"/>
</dbReference>
<dbReference type="EMBL" id="JBHRTR010000018">
    <property type="protein sequence ID" value="MFC3226931.1"/>
    <property type="molecule type" value="Genomic_DNA"/>
</dbReference>
<dbReference type="InterPro" id="IPR046373">
    <property type="entry name" value="Acyl-CoA_Oxase/DH_mid-dom_sf"/>
</dbReference>
<dbReference type="SUPFAM" id="SSF56645">
    <property type="entry name" value="Acyl-CoA dehydrogenase NM domain-like"/>
    <property type="match status" value="1"/>
</dbReference>
<protein>
    <submittedName>
        <fullName evidence="9">Acyl-CoA dehydrogenase family protein</fullName>
        <ecNumber evidence="9">1.-.-.-</ecNumber>
    </submittedName>
</protein>
<feature type="domain" description="Acyl-CoA dehydrogenase/oxidase N-terminal" evidence="8">
    <location>
        <begin position="15"/>
        <end position="117"/>
    </location>
</feature>
<dbReference type="GO" id="GO:0016491">
    <property type="term" value="F:oxidoreductase activity"/>
    <property type="evidence" value="ECO:0007669"/>
    <property type="project" value="UniProtKB-KW"/>
</dbReference>
<dbReference type="PANTHER" id="PTHR43884">
    <property type="entry name" value="ACYL-COA DEHYDROGENASE"/>
    <property type="match status" value="1"/>
</dbReference>
<dbReference type="RefSeq" id="WP_379899084.1">
    <property type="nucleotide sequence ID" value="NZ_JBHRTR010000018.1"/>
</dbReference>
<evidence type="ECO:0000313" key="9">
    <source>
        <dbReference type="EMBL" id="MFC3226931.1"/>
    </source>
</evidence>
<keyword evidence="4 5" id="KW-0274">FAD</keyword>
<comment type="caution">
    <text evidence="9">The sequence shown here is derived from an EMBL/GenBank/DDBJ whole genome shotgun (WGS) entry which is preliminary data.</text>
</comment>
<evidence type="ECO:0000259" key="6">
    <source>
        <dbReference type="Pfam" id="PF00441"/>
    </source>
</evidence>
<feature type="domain" description="Acyl-CoA oxidase/dehydrogenase middle" evidence="7">
    <location>
        <begin position="121"/>
        <end position="214"/>
    </location>
</feature>
<dbReference type="Pfam" id="PF02770">
    <property type="entry name" value="Acyl-CoA_dh_M"/>
    <property type="match status" value="1"/>
</dbReference>
<dbReference type="Proteomes" id="UP001595528">
    <property type="component" value="Unassembled WGS sequence"/>
</dbReference>
<evidence type="ECO:0000256" key="3">
    <source>
        <dbReference type="ARBA" id="ARBA00022630"/>
    </source>
</evidence>
<dbReference type="InterPro" id="IPR013786">
    <property type="entry name" value="AcylCoA_DH/ox_N"/>
</dbReference>
<dbReference type="Gene3D" id="2.40.110.10">
    <property type="entry name" value="Butyryl-CoA Dehydrogenase, subunit A, domain 2"/>
    <property type="match status" value="1"/>
</dbReference>
<evidence type="ECO:0000259" key="8">
    <source>
        <dbReference type="Pfam" id="PF02771"/>
    </source>
</evidence>
<organism evidence="9 10">
    <name type="scientific">Marinibaculum pumilum</name>
    <dbReference type="NCBI Taxonomy" id="1766165"/>
    <lineage>
        <taxon>Bacteria</taxon>
        <taxon>Pseudomonadati</taxon>
        <taxon>Pseudomonadota</taxon>
        <taxon>Alphaproteobacteria</taxon>
        <taxon>Rhodospirillales</taxon>
        <taxon>Rhodospirillaceae</taxon>
        <taxon>Marinibaculum</taxon>
    </lineage>
</organism>
<comment type="similarity">
    <text evidence="2 5">Belongs to the acyl-CoA dehydrogenase family.</text>
</comment>
<accession>A0ABV7KXA7</accession>
<gene>
    <name evidence="9" type="ORF">ACFOGJ_06810</name>
</gene>
<dbReference type="Gene3D" id="1.20.140.10">
    <property type="entry name" value="Butyryl-CoA Dehydrogenase, subunit A, domain 3"/>
    <property type="match status" value="1"/>
</dbReference>
<evidence type="ECO:0000256" key="1">
    <source>
        <dbReference type="ARBA" id="ARBA00001974"/>
    </source>
</evidence>
<sequence>MLKDLLTAAPPVLAVAERFAAEEMAPNAAAWERERRYPRDAFARAAAAGLCGLFVPREAGGLDISCQERIALWEVMARADFGFTFSLVVHTAFAAAIARNGSAAQRDRYVPAMMSGDCLGAFLLTEKQSGSDAAGILTRAVQDGADWRIDGAKTWVTNAASADLLHVYAQTDPEAGWRGIAAFLVQADDPGVIREEPYFMLGGHSMGVGGFRFDGAKVPADRMLFPPGEGFKAALGGITIARIVVPAMCAGMLQAAVDQATAALTGRRAFGRDLADFQGLQWRLADVATDLHAIRCMAADAARRVDAGEDAQIAAAHVKKFAPARALEGLAACMQMMGADGLKQDNPLPRHLAAAKLAQYMDGSSEIQNRVLARHLLGRG</sequence>
<dbReference type="Gene3D" id="1.10.540.10">
    <property type="entry name" value="Acyl-CoA dehydrogenase/oxidase, N-terminal domain"/>
    <property type="match status" value="1"/>
</dbReference>
<evidence type="ECO:0000259" key="7">
    <source>
        <dbReference type="Pfam" id="PF02770"/>
    </source>
</evidence>
<dbReference type="InterPro" id="IPR009075">
    <property type="entry name" value="AcylCo_DH/oxidase_C"/>
</dbReference>
<dbReference type="InterPro" id="IPR009100">
    <property type="entry name" value="AcylCoA_DH/oxidase_NM_dom_sf"/>
</dbReference>
<evidence type="ECO:0000256" key="2">
    <source>
        <dbReference type="ARBA" id="ARBA00009347"/>
    </source>
</evidence>
<keyword evidence="3 5" id="KW-0285">Flavoprotein</keyword>
<name>A0ABV7KXA7_9PROT</name>
<feature type="domain" description="Acyl-CoA dehydrogenase/oxidase C-terminal" evidence="6">
    <location>
        <begin position="228"/>
        <end position="377"/>
    </location>
</feature>
<keyword evidence="10" id="KW-1185">Reference proteome</keyword>
<dbReference type="SUPFAM" id="SSF47203">
    <property type="entry name" value="Acyl-CoA dehydrogenase C-terminal domain-like"/>
    <property type="match status" value="1"/>
</dbReference>
<evidence type="ECO:0000256" key="4">
    <source>
        <dbReference type="ARBA" id="ARBA00022827"/>
    </source>
</evidence>
<proteinExistence type="inferred from homology"/>
<evidence type="ECO:0000313" key="10">
    <source>
        <dbReference type="Proteomes" id="UP001595528"/>
    </source>
</evidence>
<evidence type="ECO:0000256" key="5">
    <source>
        <dbReference type="RuleBase" id="RU362125"/>
    </source>
</evidence>
<dbReference type="PANTHER" id="PTHR43884:SF12">
    <property type="entry name" value="ISOVALERYL-COA DEHYDROGENASE, MITOCHONDRIAL-RELATED"/>
    <property type="match status" value="1"/>
</dbReference>
<dbReference type="InterPro" id="IPR036250">
    <property type="entry name" value="AcylCo_DH-like_C"/>
</dbReference>
<keyword evidence="5 9" id="KW-0560">Oxidoreductase</keyword>
<reference evidence="10" key="1">
    <citation type="journal article" date="2019" name="Int. J. Syst. Evol. Microbiol.">
        <title>The Global Catalogue of Microorganisms (GCM) 10K type strain sequencing project: providing services to taxonomists for standard genome sequencing and annotation.</title>
        <authorList>
            <consortium name="The Broad Institute Genomics Platform"/>
            <consortium name="The Broad Institute Genome Sequencing Center for Infectious Disease"/>
            <person name="Wu L."/>
            <person name="Ma J."/>
        </authorList>
    </citation>
    <scope>NUCLEOTIDE SEQUENCE [LARGE SCALE GENOMIC DNA]</scope>
    <source>
        <strain evidence="10">KCTC 42964</strain>
    </source>
</reference>
<dbReference type="InterPro" id="IPR037069">
    <property type="entry name" value="AcylCoA_DH/ox_N_sf"/>
</dbReference>
<comment type="cofactor">
    <cofactor evidence="1 5">
        <name>FAD</name>
        <dbReference type="ChEBI" id="CHEBI:57692"/>
    </cofactor>
</comment>
<dbReference type="EC" id="1.-.-.-" evidence="9"/>
<dbReference type="InterPro" id="IPR006091">
    <property type="entry name" value="Acyl-CoA_Oxase/DH_mid-dom"/>
</dbReference>